<dbReference type="Proteomes" id="UP000198356">
    <property type="component" value="Unassembled WGS sequence"/>
</dbReference>
<evidence type="ECO:0000313" key="2">
    <source>
        <dbReference type="Proteomes" id="UP000198356"/>
    </source>
</evidence>
<protein>
    <submittedName>
        <fullName evidence="1">Uncharacterized protein</fullName>
    </submittedName>
</protein>
<evidence type="ECO:0000313" key="1">
    <source>
        <dbReference type="EMBL" id="SNT21875.1"/>
    </source>
</evidence>
<accession>A0A239KUY1</accession>
<dbReference type="AlphaFoldDB" id="A0A239KUY1"/>
<dbReference type="EMBL" id="FZOU01000005">
    <property type="protein sequence ID" value="SNT21875.1"/>
    <property type="molecule type" value="Genomic_DNA"/>
</dbReference>
<keyword evidence="2" id="KW-1185">Reference proteome</keyword>
<reference evidence="1 2" key="1">
    <citation type="submission" date="2017-06" db="EMBL/GenBank/DDBJ databases">
        <authorList>
            <person name="Kim H.J."/>
            <person name="Triplett B.A."/>
        </authorList>
    </citation>
    <scope>NUCLEOTIDE SEQUENCE [LARGE SCALE GENOMIC DNA]</scope>
    <source>
        <strain evidence="1 2">DSM 18704</strain>
    </source>
</reference>
<proteinExistence type="predicted"/>
<name>A0A239KUY1_9BACT</name>
<gene>
    <name evidence="1" type="ORF">SAMN05421770_105226</name>
</gene>
<organism evidence="1 2">
    <name type="scientific">Granulicella rosea</name>
    <dbReference type="NCBI Taxonomy" id="474952"/>
    <lineage>
        <taxon>Bacteria</taxon>
        <taxon>Pseudomonadati</taxon>
        <taxon>Acidobacteriota</taxon>
        <taxon>Terriglobia</taxon>
        <taxon>Terriglobales</taxon>
        <taxon>Acidobacteriaceae</taxon>
        <taxon>Granulicella</taxon>
    </lineage>
</organism>
<sequence length="185" mass="20691">MPIICTELAAERVAPRADVPLEQWDEWLRELEADSSASGFERLMALEAVGARARMEIDLAWAVLAIRAAALLAGYEGGRYRHIAELEEMRLRVRWIEKLGSRSADSVLDREYVADWFVGGLPFCSCVAKKMTVRMDGDEPLTAQELRNLRQIGSRLALVRQLNACGELPQRPELGAWLELDGLPG</sequence>